<dbReference type="InParanoid" id="S8EXL6"/>
<dbReference type="InterPro" id="IPR045341">
    <property type="entry name" value="DUF6532"/>
</dbReference>
<dbReference type="Proteomes" id="UP000015241">
    <property type="component" value="Unassembled WGS sequence"/>
</dbReference>
<protein>
    <recommendedName>
        <fullName evidence="2">DUF6532 domain-containing protein</fullName>
    </recommendedName>
</protein>
<evidence type="ECO:0000259" key="2">
    <source>
        <dbReference type="Pfam" id="PF20149"/>
    </source>
</evidence>
<name>S8EXL6_FOMSC</name>
<keyword evidence="4" id="KW-1185">Reference proteome</keyword>
<reference evidence="3 4" key="1">
    <citation type="journal article" date="2012" name="Science">
        <title>The Paleozoic origin of enzymatic lignin decomposition reconstructed from 31 fungal genomes.</title>
        <authorList>
            <person name="Floudas D."/>
            <person name="Binder M."/>
            <person name="Riley R."/>
            <person name="Barry K."/>
            <person name="Blanchette R.A."/>
            <person name="Henrissat B."/>
            <person name="Martinez A.T."/>
            <person name="Otillar R."/>
            <person name="Spatafora J.W."/>
            <person name="Yadav J.S."/>
            <person name="Aerts A."/>
            <person name="Benoit I."/>
            <person name="Boyd A."/>
            <person name="Carlson A."/>
            <person name="Copeland A."/>
            <person name="Coutinho P.M."/>
            <person name="de Vries R.P."/>
            <person name="Ferreira P."/>
            <person name="Findley K."/>
            <person name="Foster B."/>
            <person name="Gaskell J."/>
            <person name="Glotzer D."/>
            <person name="Gorecki P."/>
            <person name="Heitman J."/>
            <person name="Hesse C."/>
            <person name="Hori C."/>
            <person name="Igarashi K."/>
            <person name="Jurgens J.A."/>
            <person name="Kallen N."/>
            <person name="Kersten P."/>
            <person name="Kohler A."/>
            <person name="Kuees U."/>
            <person name="Kumar T.K.A."/>
            <person name="Kuo A."/>
            <person name="LaButti K."/>
            <person name="Larrondo L.F."/>
            <person name="Lindquist E."/>
            <person name="Ling A."/>
            <person name="Lombard V."/>
            <person name="Lucas S."/>
            <person name="Lundell T."/>
            <person name="Martin R."/>
            <person name="McLaughlin D.J."/>
            <person name="Morgenstern I."/>
            <person name="Morin E."/>
            <person name="Murat C."/>
            <person name="Nagy L.G."/>
            <person name="Nolan M."/>
            <person name="Ohm R.A."/>
            <person name="Patyshakuliyeva A."/>
            <person name="Rokas A."/>
            <person name="Ruiz-Duenas F.J."/>
            <person name="Sabat G."/>
            <person name="Salamov A."/>
            <person name="Samejima M."/>
            <person name="Schmutz J."/>
            <person name="Slot J.C."/>
            <person name="St John F."/>
            <person name="Stenlid J."/>
            <person name="Sun H."/>
            <person name="Sun S."/>
            <person name="Syed K."/>
            <person name="Tsang A."/>
            <person name="Wiebenga A."/>
            <person name="Young D."/>
            <person name="Pisabarro A."/>
            <person name="Eastwood D.C."/>
            <person name="Martin F."/>
            <person name="Cullen D."/>
            <person name="Grigoriev I.V."/>
            <person name="Hibbett D.S."/>
        </authorList>
    </citation>
    <scope>NUCLEOTIDE SEQUENCE</scope>
    <source>
        <strain evidence="4">FP-58527</strain>
    </source>
</reference>
<feature type="domain" description="DUF6532" evidence="2">
    <location>
        <begin position="75"/>
        <end position="161"/>
    </location>
</feature>
<proteinExistence type="predicted"/>
<gene>
    <name evidence="3" type="ORF">FOMPIDRAFT_117083</name>
</gene>
<evidence type="ECO:0000313" key="4">
    <source>
        <dbReference type="Proteomes" id="UP000015241"/>
    </source>
</evidence>
<organism evidence="3 4">
    <name type="scientific">Fomitopsis schrenkii</name>
    <name type="common">Brown rot fungus</name>
    <dbReference type="NCBI Taxonomy" id="2126942"/>
    <lineage>
        <taxon>Eukaryota</taxon>
        <taxon>Fungi</taxon>
        <taxon>Dikarya</taxon>
        <taxon>Basidiomycota</taxon>
        <taxon>Agaricomycotina</taxon>
        <taxon>Agaricomycetes</taxon>
        <taxon>Polyporales</taxon>
        <taxon>Fomitopsis</taxon>
    </lineage>
</organism>
<evidence type="ECO:0000256" key="1">
    <source>
        <dbReference type="SAM" id="MobiDB-lite"/>
    </source>
</evidence>
<accession>S8EXL6</accession>
<dbReference type="Pfam" id="PF20149">
    <property type="entry name" value="DUF6532"/>
    <property type="match status" value="1"/>
</dbReference>
<sequence length="247" mass="28504">MPSHATRARKPKIRAESYFYFTDTRRWVTAIDPETVDRVWINGMAMTVAFTARYYLSRPEPATKASSLLSMLVPQKPETAQGCFRHPMISYAINKVWFKNQSSLGPLYASDFKPIPNTLIAHICTCIRECLKLYESGEHVEGKYSKQVWRQYDDYLLALNQLNDAPEWRTYRKYLFDQGLCIFIHFAVNALADEGMLCRRYAHAKTETVSRRPVVQHQLPTHIDLGDFQDSSDVEPDASSQDRPSNQ</sequence>
<dbReference type="OrthoDB" id="2803997at2759"/>
<evidence type="ECO:0000313" key="3">
    <source>
        <dbReference type="EMBL" id="EPS94295.1"/>
    </source>
</evidence>
<dbReference type="HOGENOM" id="CLU_1124564_0_0_1"/>
<feature type="region of interest" description="Disordered" evidence="1">
    <location>
        <begin position="224"/>
        <end position="247"/>
    </location>
</feature>
<dbReference type="EMBL" id="KE504238">
    <property type="protein sequence ID" value="EPS94295.1"/>
    <property type="molecule type" value="Genomic_DNA"/>
</dbReference>
<dbReference type="AlphaFoldDB" id="S8EXL6"/>
<feature type="compositionally biased region" description="Polar residues" evidence="1">
    <location>
        <begin position="238"/>
        <end position="247"/>
    </location>
</feature>